<evidence type="ECO:0000313" key="5">
    <source>
        <dbReference type="EMBL" id="KAJ7301939.1"/>
    </source>
</evidence>
<accession>A0AAD6YYT2</accession>
<evidence type="ECO:0000259" key="4">
    <source>
        <dbReference type="Pfam" id="PF01753"/>
    </source>
</evidence>
<dbReference type="EMBL" id="JARIHO010000123">
    <property type="protein sequence ID" value="KAJ7301939.1"/>
    <property type="molecule type" value="Genomic_DNA"/>
</dbReference>
<dbReference type="InterPro" id="IPR002893">
    <property type="entry name" value="Znf_MYND"/>
</dbReference>
<evidence type="ECO:0000256" key="2">
    <source>
        <dbReference type="ARBA" id="ARBA00022771"/>
    </source>
</evidence>
<dbReference type="Pfam" id="PF01753">
    <property type="entry name" value="zf-MYND"/>
    <property type="match status" value="1"/>
</dbReference>
<evidence type="ECO:0000313" key="6">
    <source>
        <dbReference type="Proteomes" id="UP001218218"/>
    </source>
</evidence>
<dbReference type="GO" id="GO:0008270">
    <property type="term" value="F:zinc ion binding"/>
    <property type="evidence" value="ECO:0007669"/>
    <property type="project" value="UniProtKB-KW"/>
</dbReference>
<name>A0AAD6YYT2_9AGAR</name>
<keyword evidence="6" id="KW-1185">Reference proteome</keyword>
<dbReference type="Proteomes" id="UP001218218">
    <property type="component" value="Unassembled WGS sequence"/>
</dbReference>
<dbReference type="AlphaFoldDB" id="A0AAD6YYT2"/>
<protein>
    <recommendedName>
        <fullName evidence="4">MYND-type domain-containing protein</fullName>
    </recommendedName>
</protein>
<keyword evidence="1" id="KW-0479">Metal-binding</keyword>
<feature type="domain" description="MYND-type" evidence="4">
    <location>
        <begin position="47"/>
        <end position="80"/>
    </location>
</feature>
<reference evidence="5" key="1">
    <citation type="submission" date="2023-03" db="EMBL/GenBank/DDBJ databases">
        <title>Massive genome expansion in bonnet fungi (Mycena s.s.) driven by repeated elements and novel gene families across ecological guilds.</title>
        <authorList>
            <consortium name="Lawrence Berkeley National Laboratory"/>
            <person name="Harder C.B."/>
            <person name="Miyauchi S."/>
            <person name="Viragh M."/>
            <person name="Kuo A."/>
            <person name="Thoen E."/>
            <person name="Andreopoulos B."/>
            <person name="Lu D."/>
            <person name="Skrede I."/>
            <person name="Drula E."/>
            <person name="Henrissat B."/>
            <person name="Morin E."/>
            <person name="Kohler A."/>
            <person name="Barry K."/>
            <person name="LaButti K."/>
            <person name="Morin E."/>
            <person name="Salamov A."/>
            <person name="Lipzen A."/>
            <person name="Mereny Z."/>
            <person name="Hegedus B."/>
            <person name="Baldrian P."/>
            <person name="Stursova M."/>
            <person name="Weitz H."/>
            <person name="Taylor A."/>
            <person name="Grigoriev I.V."/>
            <person name="Nagy L.G."/>
            <person name="Martin F."/>
            <person name="Kauserud H."/>
        </authorList>
    </citation>
    <scope>NUCLEOTIDE SEQUENCE</scope>
    <source>
        <strain evidence="5">CBHHK002</strain>
    </source>
</reference>
<evidence type="ECO:0000256" key="3">
    <source>
        <dbReference type="ARBA" id="ARBA00022833"/>
    </source>
</evidence>
<sequence>MTVRGDAIQERPRGKDYRDVVVVTGLRNKSMVCNELIIGARNNVSVKSEFQKCSGWLSLYYCGQTCQTLDWIEGGHRRACKSYRTLSLRGDSDLELTTRERSFLWVLIHHDYQNLRAILFFQQMAFMRVSCGEGFLVRYDYTKGPVNINLQLLRLERRLYARGPGRGRVEGDCLACRAQRMADDPRCPRVQWPTWSTVPRHSLRSNETVMYNVLRTLADELPVDQEA</sequence>
<proteinExistence type="predicted"/>
<organism evidence="5 6">
    <name type="scientific">Mycena albidolilacea</name>
    <dbReference type="NCBI Taxonomy" id="1033008"/>
    <lineage>
        <taxon>Eukaryota</taxon>
        <taxon>Fungi</taxon>
        <taxon>Dikarya</taxon>
        <taxon>Basidiomycota</taxon>
        <taxon>Agaricomycotina</taxon>
        <taxon>Agaricomycetes</taxon>
        <taxon>Agaricomycetidae</taxon>
        <taxon>Agaricales</taxon>
        <taxon>Marasmiineae</taxon>
        <taxon>Mycenaceae</taxon>
        <taxon>Mycena</taxon>
    </lineage>
</organism>
<keyword evidence="2" id="KW-0863">Zinc-finger</keyword>
<gene>
    <name evidence="5" type="ORF">DFH08DRAFT_827046</name>
</gene>
<dbReference type="Gene3D" id="6.10.140.2220">
    <property type="match status" value="1"/>
</dbReference>
<keyword evidence="3" id="KW-0862">Zinc</keyword>
<dbReference type="SUPFAM" id="SSF144232">
    <property type="entry name" value="HIT/MYND zinc finger-like"/>
    <property type="match status" value="1"/>
</dbReference>
<comment type="caution">
    <text evidence="5">The sequence shown here is derived from an EMBL/GenBank/DDBJ whole genome shotgun (WGS) entry which is preliminary data.</text>
</comment>
<evidence type="ECO:0000256" key="1">
    <source>
        <dbReference type="ARBA" id="ARBA00022723"/>
    </source>
</evidence>